<dbReference type="Proteomes" id="UP000019132">
    <property type="component" value="Unassembled WGS sequence"/>
</dbReference>
<sequence>MPHRELSRDELKRERAMLHELKKFHRENQHLASPLATQFTKKRVRVPQVNPETNPFCMERQLADEYELLNLNKNPRFYIPSIKSSSRLEENPHNHSSSASRMYNPLSKSVVRSSGKPTSVKTGMSVMQLHELLTPSNQKQKSSQKLQPKDRVRVIELEAEHREAKQKALEDLEKGYQSSIYNPPRERKQIQFFPPTDQTTGQLIDKYRKLAAGKLPES</sequence>
<dbReference type="InParanoid" id="K3X7Z7"/>
<reference evidence="3" key="1">
    <citation type="journal article" date="2010" name="Genome Biol.">
        <title>Genome sequence of the necrotrophic plant pathogen Pythium ultimum reveals original pathogenicity mechanisms and effector repertoire.</title>
        <authorList>
            <person name="Levesque C.A."/>
            <person name="Brouwer H."/>
            <person name="Cano L."/>
            <person name="Hamilton J.P."/>
            <person name="Holt C."/>
            <person name="Huitema E."/>
            <person name="Raffaele S."/>
            <person name="Robideau G.P."/>
            <person name="Thines M."/>
            <person name="Win J."/>
            <person name="Zerillo M.M."/>
            <person name="Beakes G.W."/>
            <person name="Boore J.L."/>
            <person name="Busam D."/>
            <person name="Dumas B."/>
            <person name="Ferriera S."/>
            <person name="Fuerstenberg S.I."/>
            <person name="Gachon C.M."/>
            <person name="Gaulin E."/>
            <person name="Govers F."/>
            <person name="Grenville-Briggs L."/>
            <person name="Horner N."/>
            <person name="Hostetler J."/>
            <person name="Jiang R.H."/>
            <person name="Johnson J."/>
            <person name="Krajaejun T."/>
            <person name="Lin H."/>
            <person name="Meijer H.J."/>
            <person name="Moore B."/>
            <person name="Morris P."/>
            <person name="Phuntmart V."/>
            <person name="Puiu D."/>
            <person name="Shetty J."/>
            <person name="Stajich J.E."/>
            <person name="Tripathy S."/>
            <person name="Wawra S."/>
            <person name="van West P."/>
            <person name="Whitty B.R."/>
            <person name="Coutinho P.M."/>
            <person name="Henrissat B."/>
            <person name="Martin F."/>
            <person name="Thomas P.D."/>
            <person name="Tyler B.M."/>
            <person name="De Vries R.P."/>
            <person name="Kamoun S."/>
            <person name="Yandell M."/>
            <person name="Tisserat N."/>
            <person name="Buell C.R."/>
        </authorList>
    </citation>
    <scope>NUCLEOTIDE SEQUENCE</scope>
    <source>
        <strain evidence="3">DAOM:BR144</strain>
    </source>
</reference>
<dbReference type="AlphaFoldDB" id="K3X7Z7"/>
<name>K3X7Z7_GLOUD</name>
<reference evidence="2" key="3">
    <citation type="submission" date="2015-02" db="UniProtKB">
        <authorList>
            <consortium name="EnsemblProtists"/>
        </authorList>
    </citation>
    <scope>IDENTIFICATION</scope>
    <source>
        <strain evidence="2">DAOM BR144</strain>
    </source>
</reference>
<protein>
    <submittedName>
        <fullName evidence="2">Uncharacterized protein</fullName>
    </submittedName>
</protein>
<dbReference type="eggNOG" id="ENOG502S82D">
    <property type="taxonomic scope" value="Eukaryota"/>
</dbReference>
<evidence type="ECO:0000256" key="1">
    <source>
        <dbReference type="SAM" id="MobiDB-lite"/>
    </source>
</evidence>
<dbReference type="VEuPathDB" id="FungiDB:PYU1_G013317"/>
<reference evidence="3" key="2">
    <citation type="submission" date="2010-04" db="EMBL/GenBank/DDBJ databases">
        <authorList>
            <person name="Buell R."/>
            <person name="Hamilton J."/>
            <person name="Hostetler J."/>
        </authorList>
    </citation>
    <scope>NUCLEOTIDE SEQUENCE [LARGE SCALE GENOMIC DNA]</scope>
    <source>
        <strain evidence="3">DAOM:BR144</strain>
    </source>
</reference>
<feature type="region of interest" description="Disordered" evidence="1">
    <location>
        <begin position="86"/>
        <end position="120"/>
    </location>
</feature>
<accession>K3X7Z7</accession>
<keyword evidence="3" id="KW-1185">Reference proteome</keyword>
<dbReference type="OMA" id="RVEMETN"/>
<dbReference type="EMBL" id="GL376609">
    <property type="status" value="NOT_ANNOTATED_CDS"/>
    <property type="molecule type" value="Genomic_DNA"/>
</dbReference>
<proteinExistence type="predicted"/>
<dbReference type="EnsemblProtists" id="PYU1_T013346">
    <property type="protein sequence ID" value="PYU1_T013346"/>
    <property type="gene ID" value="PYU1_G013317"/>
</dbReference>
<feature type="compositionally biased region" description="Polar residues" evidence="1">
    <location>
        <begin position="94"/>
        <end position="120"/>
    </location>
</feature>
<dbReference type="HOGENOM" id="CLU_077278_0_0_1"/>
<evidence type="ECO:0000313" key="2">
    <source>
        <dbReference type="EnsemblProtists" id="PYU1_T013346"/>
    </source>
</evidence>
<organism evidence="2 3">
    <name type="scientific">Globisporangium ultimum (strain ATCC 200006 / CBS 805.95 / DAOM BR144)</name>
    <name type="common">Pythium ultimum</name>
    <dbReference type="NCBI Taxonomy" id="431595"/>
    <lineage>
        <taxon>Eukaryota</taxon>
        <taxon>Sar</taxon>
        <taxon>Stramenopiles</taxon>
        <taxon>Oomycota</taxon>
        <taxon>Peronosporomycetes</taxon>
        <taxon>Pythiales</taxon>
        <taxon>Pythiaceae</taxon>
        <taxon>Globisporangium</taxon>
    </lineage>
</organism>
<evidence type="ECO:0000313" key="3">
    <source>
        <dbReference type="Proteomes" id="UP000019132"/>
    </source>
</evidence>